<evidence type="ECO:0000256" key="1">
    <source>
        <dbReference type="SAM" id="MobiDB-lite"/>
    </source>
</evidence>
<feature type="region of interest" description="Disordered" evidence="1">
    <location>
        <begin position="1"/>
        <end position="121"/>
    </location>
</feature>
<gene>
    <name evidence="2" type="ORF">GCM10010140_62850</name>
</gene>
<sequence>MDRPGPSATTRTPRAVFPAPARAGADRMPDPASVIVFPAPARAGGTSTGRPEPGGRTGRDRTPGPGPARFANPGDPVPPARTGPVRGIRSVRLRARISRERRPVKPRREGVPLDSRWPPQR</sequence>
<dbReference type="Proteomes" id="UP000611554">
    <property type="component" value="Unassembled WGS sequence"/>
</dbReference>
<name>A0ABQ2RDT1_9ACTN</name>
<reference evidence="3" key="1">
    <citation type="journal article" date="2019" name="Int. J. Syst. Evol. Microbiol.">
        <title>The Global Catalogue of Microorganisms (GCM) 10K type strain sequencing project: providing services to taxonomists for standard genome sequencing and annotation.</title>
        <authorList>
            <consortium name="The Broad Institute Genomics Platform"/>
            <consortium name="The Broad Institute Genome Sequencing Center for Infectious Disease"/>
            <person name="Wu L."/>
            <person name="Ma J."/>
        </authorList>
    </citation>
    <scope>NUCLEOTIDE SEQUENCE [LARGE SCALE GENOMIC DNA]</scope>
    <source>
        <strain evidence="3">JCM 3115</strain>
    </source>
</reference>
<keyword evidence="3" id="KW-1185">Reference proteome</keyword>
<accession>A0ABQ2RDT1</accession>
<proteinExistence type="predicted"/>
<feature type="compositionally biased region" description="Basic and acidic residues" evidence="1">
    <location>
        <begin position="97"/>
        <end position="111"/>
    </location>
</feature>
<evidence type="ECO:0000313" key="3">
    <source>
        <dbReference type="Proteomes" id="UP000611554"/>
    </source>
</evidence>
<protein>
    <submittedName>
        <fullName evidence="2">Uncharacterized protein</fullName>
    </submittedName>
</protein>
<comment type="caution">
    <text evidence="2">The sequence shown here is derived from an EMBL/GenBank/DDBJ whole genome shotgun (WGS) entry which is preliminary data.</text>
</comment>
<organism evidence="2 3">
    <name type="scientific">Streptosporangium pseudovulgare</name>
    <dbReference type="NCBI Taxonomy" id="35765"/>
    <lineage>
        <taxon>Bacteria</taxon>
        <taxon>Bacillati</taxon>
        <taxon>Actinomycetota</taxon>
        <taxon>Actinomycetes</taxon>
        <taxon>Streptosporangiales</taxon>
        <taxon>Streptosporangiaceae</taxon>
        <taxon>Streptosporangium</taxon>
    </lineage>
</organism>
<evidence type="ECO:0000313" key="2">
    <source>
        <dbReference type="EMBL" id="GGQ23973.1"/>
    </source>
</evidence>
<dbReference type="EMBL" id="BMQJ01000019">
    <property type="protein sequence ID" value="GGQ23973.1"/>
    <property type="molecule type" value="Genomic_DNA"/>
</dbReference>